<organism evidence="1 2">
    <name type="scientific">Motilibacter deserti</name>
    <dbReference type="NCBI Taxonomy" id="2714956"/>
    <lineage>
        <taxon>Bacteria</taxon>
        <taxon>Bacillati</taxon>
        <taxon>Actinomycetota</taxon>
        <taxon>Actinomycetes</taxon>
        <taxon>Motilibacterales</taxon>
        <taxon>Motilibacteraceae</taxon>
        <taxon>Motilibacter</taxon>
    </lineage>
</organism>
<dbReference type="Proteomes" id="UP000800981">
    <property type="component" value="Unassembled WGS sequence"/>
</dbReference>
<dbReference type="RefSeq" id="WP_166282783.1">
    <property type="nucleotide sequence ID" value="NZ_JAANNP010000011.1"/>
</dbReference>
<proteinExistence type="predicted"/>
<name>A0ABX0GZ73_9ACTN</name>
<comment type="caution">
    <text evidence="1">The sequence shown here is derived from an EMBL/GenBank/DDBJ whole genome shotgun (WGS) entry which is preliminary data.</text>
</comment>
<protein>
    <recommendedName>
        <fullName evidence="3">DUF1508 domain-containing protein</fullName>
    </recommendedName>
</protein>
<gene>
    <name evidence="1" type="ORF">G9H71_13775</name>
</gene>
<evidence type="ECO:0008006" key="3">
    <source>
        <dbReference type="Google" id="ProtNLM"/>
    </source>
</evidence>
<dbReference type="EMBL" id="JAANNP010000011">
    <property type="protein sequence ID" value="NHC14852.1"/>
    <property type="molecule type" value="Genomic_DNA"/>
</dbReference>
<sequence length="141" mass="15056">MSESRFVLSVSRRPDSADGPVSWRLLSANNRLLAKSPAGFATFAESRAAVLALCAALPRTTATAMTVPTTGRWVWSLRADGAVVAVSGRSYERERECVESLRRALAAAASAPLAPADRDVVVELPTQPAPARTPHDLETTR</sequence>
<accession>A0ABX0GZ73</accession>
<dbReference type="Gene3D" id="2.30.29.80">
    <property type="match status" value="1"/>
</dbReference>
<keyword evidence="2" id="KW-1185">Reference proteome</keyword>
<evidence type="ECO:0000313" key="2">
    <source>
        <dbReference type="Proteomes" id="UP000800981"/>
    </source>
</evidence>
<reference evidence="1 2" key="1">
    <citation type="submission" date="2020-03" db="EMBL/GenBank/DDBJ databases">
        <title>Two novel Motilibacter sp.</title>
        <authorList>
            <person name="Liu S."/>
        </authorList>
    </citation>
    <scope>NUCLEOTIDE SEQUENCE [LARGE SCALE GENOMIC DNA]</scope>
    <source>
        <strain evidence="1 2">E257</strain>
    </source>
</reference>
<evidence type="ECO:0000313" key="1">
    <source>
        <dbReference type="EMBL" id="NHC14852.1"/>
    </source>
</evidence>